<dbReference type="Pfam" id="PF12833">
    <property type="entry name" value="HTH_18"/>
    <property type="match status" value="1"/>
</dbReference>
<dbReference type="InterPro" id="IPR009057">
    <property type="entry name" value="Homeodomain-like_sf"/>
</dbReference>
<dbReference type="InterPro" id="IPR018060">
    <property type="entry name" value="HTH_AraC"/>
</dbReference>
<evidence type="ECO:0000256" key="6">
    <source>
        <dbReference type="ARBA" id="ARBA00079449"/>
    </source>
</evidence>
<gene>
    <name evidence="8" type="ORF">SD72_14275</name>
</gene>
<reference evidence="8 9" key="1">
    <citation type="submission" date="2015-01" db="EMBL/GenBank/DDBJ databases">
        <title>Draft genome sequence of Leucobacter komagatae strain VKM ST2845.</title>
        <authorList>
            <person name="Karlyshev A.V."/>
            <person name="Kudryashova E.B."/>
        </authorList>
    </citation>
    <scope>NUCLEOTIDE SEQUENCE [LARGE SCALE GENOMIC DNA]</scope>
    <source>
        <strain evidence="8 9">VKM ST2845</strain>
    </source>
</reference>
<dbReference type="RefSeq" id="WP_042545137.1">
    <property type="nucleotide sequence ID" value="NZ_JXSQ01000028.1"/>
</dbReference>
<dbReference type="AlphaFoldDB" id="A0A0D0IKJ2"/>
<evidence type="ECO:0000256" key="2">
    <source>
        <dbReference type="ARBA" id="ARBA00023015"/>
    </source>
</evidence>
<dbReference type="SUPFAM" id="SSF51182">
    <property type="entry name" value="RmlC-like cupins"/>
    <property type="match status" value="1"/>
</dbReference>
<dbReference type="PROSITE" id="PS01124">
    <property type="entry name" value="HTH_ARAC_FAMILY_2"/>
    <property type="match status" value="1"/>
</dbReference>
<dbReference type="PANTHER" id="PTHR11019">
    <property type="entry name" value="HTH-TYPE TRANSCRIPTIONAL REGULATOR NIMR"/>
    <property type="match status" value="1"/>
</dbReference>
<dbReference type="PANTHER" id="PTHR11019:SF199">
    <property type="entry name" value="HTH-TYPE TRANSCRIPTIONAL REGULATOR NIMR"/>
    <property type="match status" value="1"/>
</dbReference>
<dbReference type="PROSITE" id="PS00041">
    <property type="entry name" value="HTH_ARAC_FAMILY_1"/>
    <property type="match status" value="1"/>
</dbReference>
<dbReference type="SUPFAM" id="SSF46689">
    <property type="entry name" value="Homeodomain-like"/>
    <property type="match status" value="1"/>
</dbReference>
<dbReference type="InterPro" id="IPR014710">
    <property type="entry name" value="RmlC-like_jellyroll"/>
</dbReference>
<dbReference type="GO" id="GO:0003700">
    <property type="term" value="F:DNA-binding transcription factor activity"/>
    <property type="evidence" value="ECO:0007669"/>
    <property type="project" value="InterPro"/>
</dbReference>
<evidence type="ECO:0000256" key="4">
    <source>
        <dbReference type="ARBA" id="ARBA00023163"/>
    </source>
</evidence>
<dbReference type="Pfam" id="PF02311">
    <property type="entry name" value="AraC_binding"/>
    <property type="match status" value="1"/>
</dbReference>
<accession>A0A0D0IKJ2</accession>
<dbReference type="Gene3D" id="1.10.10.60">
    <property type="entry name" value="Homeodomain-like"/>
    <property type="match status" value="2"/>
</dbReference>
<dbReference type="GO" id="GO:0043565">
    <property type="term" value="F:sequence-specific DNA binding"/>
    <property type="evidence" value="ECO:0007669"/>
    <property type="project" value="InterPro"/>
</dbReference>
<sequence length="276" mass="30209">MGRQLPAREGPSRHLASAALPVTGATVPEGYLLRARFLKYAYEDEQNSCTAKPHAHPEHVVFWPERGSGSVEVNGMEQSVSLGQGVWVPAGEPHSVSDRDGDMVALHIAPEAVPWRGTEVKLVTMLVAVRELLLYLADAGMPREQRVQAQRVCLSLISDEPGSVVQLPVPHDARIVEICRALVADPADDQTIEHWAVRLSVSSRTLARAFRDSTGMTFSQWRTCARMDLAVHLLDRGLPVGEVARRVGYATVPAFSSAFQRVVGKSPREFHPVLSA</sequence>
<protein>
    <recommendedName>
        <fullName evidence="5">HTH-type transcriptional regulator RipA</fullName>
    </recommendedName>
    <alternativeName>
        <fullName evidence="6">Repressor of iron proteins A</fullName>
    </alternativeName>
</protein>
<dbReference type="InterPro" id="IPR003313">
    <property type="entry name" value="AraC-bd"/>
</dbReference>
<comment type="caution">
    <text evidence="8">The sequence shown here is derived from an EMBL/GenBank/DDBJ whole genome shotgun (WGS) entry which is preliminary data.</text>
</comment>
<evidence type="ECO:0000313" key="9">
    <source>
        <dbReference type="Proteomes" id="UP000032120"/>
    </source>
</evidence>
<dbReference type="OrthoDB" id="2039152at2"/>
<evidence type="ECO:0000259" key="7">
    <source>
        <dbReference type="PROSITE" id="PS01124"/>
    </source>
</evidence>
<keyword evidence="1" id="KW-0678">Repressor</keyword>
<dbReference type="InterPro" id="IPR011051">
    <property type="entry name" value="RmlC_Cupin_sf"/>
</dbReference>
<name>A0A0D0IKJ2_9MICO</name>
<keyword evidence="2" id="KW-0805">Transcription regulation</keyword>
<evidence type="ECO:0000256" key="5">
    <source>
        <dbReference type="ARBA" id="ARBA00074140"/>
    </source>
</evidence>
<dbReference type="SMART" id="SM00342">
    <property type="entry name" value="HTH_ARAC"/>
    <property type="match status" value="1"/>
</dbReference>
<keyword evidence="3" id="KW-0238">DNA-binding</keyword>
<dbReference type="Gene3D" id="2.60.120.10">
    <property type="entry name" value="Jelly Rolls"/>
    <property type="match status" value="1"/>
</dbReference>
<evidence type="ECO:0000313" key="8">
    <source>
        <dbReference type="EMBL" id="KIP51612.1"/>
    </source>
</evidence>
<evidence type="ECO:0000256" key="1">
    <source>
        <dbReference type="ARBA" id="ARBA00022491"/>
    </source>
</evidence>
<dbReference type="Proteomes" id="UP000032120">
    <property type="component" value="Unassembled WGS sequence"/>
</dbReference>
<keyword evidence="4" id="KW-0804">Transcription</keyword>
<evidence type="ECO:0000256" key="3">
    <source>
        <dbReference type="ARBA" id="ARBA00023125"/>
    </source>
</evidence>
<keyword evidence="9" id="KW-1185">Reference proteome</keyword>
<dbReference type="InterPro" id="IPR018062">
    <property type="entry name" value="HTH_AraC-typ_CS"/>
</dbReference>
<dbReference type="FunFam" id="1.10.10.60:FF:000132">
    <property type="entry name" value="AraC family transcriptional regulator"/>
    <property type="match status" value="1"/>
</dbReference>
<dbReference type="EMBL" id="JXSQ01000028">
    <property type="protein sequence ID" value="KIP51612.1"/>
    <property type="molecule type" value="Genomic_DNA"/>
</dbReference>
<organism evidence="8 9">
    <name type="scientific">Leucobacter komagatae</name>
    <dbReference type="NCBI Taxonomy" id="55969"/>
    <lineage>
        <taxon>Bacteria</taxon>
        <taxon>Bacillati</taxon>
        <taxon>Actinomycetota</taxon>
        <taxon>Actinomycetes</taxon>
        <taxon>Micrococcales</taxon>
        <taxon>Microbacteriaceae</taxon>
        <taxon>Leucobacter</taxon>
    </lineage>
</organism>
<proteinExistence type="predicted"/>
<feature type="domain" description="HTH araC/xylS-type" evidence="7">
    <location>
        <begin position="176"/>
        <end position="273"/>
    </location>
</feature>